<reference evidence="1" key="1">
    <citation type="submission" date="2023-11" db="EMBL/GenBank/DDBJ databases">
        <authorList>
            <person name="Poullet M."/>
        </authorList>
    </citation>
    <scope>NUCLEOTIDE SEQUENCE</scope>
    <source>
        <strain evidence="1">E1834</strain>
    </source>
</reference>
<evidence type="ECO:0000313" key="1">
    <source>
        <dbReference type="EMBL" id="CAK5124880.1"/>
    </source>
</evidence>
<proteinExistence type="predicted"/>
<comment type="caution">
    <text evidence="1">The sequence shown here is derived from an EMBL/GenBank/DDBJ whole genome shotgun (WGS) entry which is preliminary data.</text>
</comment>
<keyword evidence="2" id="KW-1185">Reference proteome</keyword>
<organism evidence="1 2">
    <name type="scientific">Meloidogyne enterolobii</name>
    <name type="common">Root-knot nematode worm</name>
    <name type="synonym">Meloidogyne mayaguensis</name>
    <dbReference type="NCBI Taxonomy" id="390850"/>
    <lineage>
        <taxon>Eukaryota</taxon>
        <taxon>Metazoa</taxon>
        <taxon>Ecdysozoa</taxon>
        <taxon>Nematoda</taxon>
        <taxon>Chromadorea</taxon>
        <taxon>Rhabditida</taxon>
        <taxon>Tylenchina</taxon>
        <taxon>Tylenchomorpha</taxon>
        <taxon>Tylenchoidea</taxon>
        <taxon>Meloidogynidae</taxon>
        <taxon>Meloidogyninae</taxon>
        <taxon>Meloidogyne</taxon>
    </lineage>
</organism>
<dbReference type="Proteomes" id="UP001497535">
    <property type="component" value="Unassembled WGS sequence"/>
</dbReference>
<evidence type="ECO:0000313" key="2">
    <source>
        <dbReference type="Proteomes" id="UP001497535"/>
    </source>
</evidence>
<sequence>MIIYCLKNNLFCCLETCNIMDVYNDDNKTDCQKTIDNFANSISNANVNIYNIYSVFQRCVLKALHIPIERNFTWRIGSDKVSQNYETTQDDMSPFITNVLNAKVPVLLYFGEADSVLSYISGQRFCERLGRRIKTPKTPWVFDKQTAGMKTEYEGGLTFITVIGAGHAVNGGVPERSLYFFKQMLDNKPI</sequence>
<protein>
    <submittedName>
        <fullName evidence="1">Uncharacterized protein</fullName>
    </submittedName>
</protein>
<dbReference type="EMBL" id="CAVMJV010000206">
    <property type="protein sequence ID" value="CAK5124880.1"/>
    <property type="molecule type" value="Genomic_DNA"/>
</dbReference>
<gene>
    <name evidence="1" type="ORF">MENTE1834_LOCUS47871</name>
</gene>
<accession>A0ACB1B5L7</accession>
<name>A0ACB1B5L7_MELEN</name>